<dbReference type="InterPro" id="IPR004680">
    <property type="entry name" value="Cit_transptr-like_dom"/>
</dbReference>
<keyword evidence="4" id="KW-0813">Transport</keyword>
<feature type="transmembrane region" description="Helical" evidence="10">
    <location>
        <begin position="175"/>
        <end position="194"/>
    </location>
</feature>
<evidence type="ECO:0000256" key="5">
    <source>
        <dbReference type="ARBA" id="ARBA00022475"/>
    </source>
</evidence>
<feature type="transmembrane region" description="Helical" evidence="10">
    <location>
        <begin position="215"/>
        <end position="235"/>
    </location>
</feature>
<dbReference type="Pfam" id="PF03600">
    <property type="entry name" value="CitMHS"/>
    <property type="match status" value="1"/>
</dbReference>
<keyword evidence="7" id="KW-0059">Arsenical resistance</keyword>
<feature type="transmembrane region" description="Helical" evidence="10">
    <location>
        <begin position="95"/>
        <end position="114"/>
    </location>
</feature>
<evidence type="ECO:0000256" key="4">
    <source>
        <dbReference type="ARBA" id="ARBA00022448"/>
    </source>
</evidence>
<dbReference type="RefSeq" id="WP_270058032.1">
    <property type="nucleotide sequence ID" value="NZ_CP115149.1"/>
</dbReference>
<evidence type="ECO:0000256" key="8">
    <source>
        <dbReference type="ARBA" id="ARBA00022989"/>
    </source>
</evidence>
<evidence type="ECO:0000256" key="10">
    <source>
        <dbReference type="SAM" id="Phobius"/>
    </source>
</evidence>
<feature type="transmembrane region" description="Helical" evidence="10">
    <location>
        <begin position="273"/>
        <end position="297"/>
    </location>
</feature>
<organism evidence="12 13">
    <name type="scientific">Tepidiforma flava</name>
    <dbReference type="NCBI Taxonomy" id="3004094"/>
    <lineage>
        <taxon>Bacteria</taxon>
        <taxon>Bacillati</taxon>
        <taxon>Chloroflexota</taxon>
        <taxon>Tepidiformia</taxon>
        <taxon>Tepidiformales</taxon>
        <taxon>Tepidiformaceae</taxon>
        <taxon>Tepidiforma</taxon>
    </lineage>
</organism>
<comment type="similarity">
    <text evidence="2">Belongs to the ArsB family.</text>
</comment>
<reference evidence="12 13" key="1">
    <citation type="journal article" date="2023" name="ISME J.">
        <title>Thermophilic Dehalococcoidia with unusual traits shed light on an unexpected past.</title>
        <authorList>
            <person name="Palmer M."/>
            <person name="Covington J.K."/>
            <person name="Zhou E.M."/>
            <person name="Thomas S.C."/>
            <person name="Habib N."/>
            <person name="Seymour C.O."/>
            <person name="Lai D."/>
            <person name="Johnston J."/>
            <person name="Hashimi A."/>
            <person name="Jiao J.Y."/>
            <person name="Muok A.R."/>
            <person name="Liu L."/>
            <person name="Xian W.D."/>
            <person name="Zhi X.Y."/>
            <person name="Li M.M."/>
            <person name="Silva L.P."/>
            <person name="Bowen B.P."/>
            <person name="Louie K."/>
            <person name="Briegel A."/>
            <person name="Pett-Ridge J."/>
            <person name="Weber P.K."/>
            <person name="Tocheva E.I."/>
            <person name="Woyke T."/>
            <person name="Northen T.R."/>
            <person name="Mayali X."/>
            <person name="Li W.J."/>
            <person name="Hedlund B.P."/>
        </authorList>
    </citation>
    <scope>NUCLEOTIDE SEQUENCE [LARGE SCALE GENOMIC DNA]</scope>
    <source>
        <strain evidence="12 13">YIM 72310</strain>
    </source>
</reference>
<keyword evidence="13" id="KW-1185">Reference proteome</keyword>
<evidence type="ECO:0000256" key="7">
    <source>
        <dbReference type="ARBA" id="ARBA00022849"/>
    </source>
</evidence>
<evidence type="ECO:0000256" key="3">
    <source>
        <dbReference type="ARBA" id="ARBA00009843"/>
    </source>
</evidence>
<evidence type="ECO:0000313" key="13">
    <source>
        <dbReference type="Proteomes" id="UP001212803"/>
    </source>
</evidence>
<evidence type="ECO:0000256" key="2">
    <source>
        <dbReference type="ARBA" id="ARBA00006433"/>
    </source>
</evidence>
<evidence type="ECO:0000313" key="12">
    <source>
        <dbReference type="EMBL" id="WBL37519.1"/>
    </source>
</evidence>
<keyword evidence="5" id="KW-1003">Cell membrane</keyword>
<name>A0ABY7MC82_9CHLR</name>
<evidence type="ECO:0000256" key="9">
    <source>
        <dbReference type="ARBA" id="ARBA00023136"/>
    </source>
</evidence>
<keyword evidence="6 10" id="KW-0812">Transmembrane</keyword>
<dbReference type="PRINTS" id="PR00758">
    <property type="entry name" value="ARSENICPUMP"/>
</dbReference>
<accession>A0ABY7MC82</accession>
<evidence type="ECO:0000259" key="11">
    <source>
        <dbReference type="Pfam" id="PF03600"/>
    </source>
</evidence>
<gene>
    <name evidence="12" type="ORF">O0235_02945</name>
</gene>
<dbReference type="EMBL" id="CP115149">
    <property type="protein sequence ID" value="WBL37519.1"/>
    <property type="molecule type" value="Genomic_DNA"/>
</dbReference>
<proteinExistence type="inferred from homology"/>
<feature type="transmembrane region" description="Helical" evidence="10">
    <location>
        <begin position="309"/>
        <end position="331"/>
    </location>
</feature>
<evidence type="ECO:0000256" key="1">
    <source>
        <dbReference type="ARBA" id="ARBA00004651"/>
    </source>
</evidence>
<dbReference type="InterPro" id="IPR000802">
    <property type="entry name" value="Arsenical_pump_ArsB"/>
</dbReference>
<feature type="transmembrane region" description="Helical" evidence="10">
    <location>
        <begin position="352"/>
        <end position="378"/>
    </location>
</feature>
<keyword evidence="8 10" id="KW-1133">Transmembrane helix</keyword>
<feature type="transmembrane region" description="Helical" evidence="10">
    <location>
        <begin position="62"/>
        <end position="83"/>
    </location>
</feature>
<dbReference type="PANTHER" id="PTHR43302:SF5">
    <property type="entry name" value="TRANSPORTER ARSB-RELATED"/>
    <property type="match status" value="1"/>
</dbReference>
<feature type="transmembrane region" description="Helical" evidence="10">
    <location>
        <begin position="241"/>
        <end position="261"/>
    </location>
</feature>
<sequence length="420" mass="41689">MLRGVQALLLGAVLLATVAALYLRPFGARDWQVAAAGGAAAWALGPLGLRGGAEVVADAANILAFFLGLMLIAAGAEAAGLYARVAALLAARGTARGRVGIVLLTGAGITAVLSNDATPLVLTPAIFAAGAAGARSTTDAAFAATFIADGASLLLPVSNPVNLLFFERFDLGFGGYLRTVTPAALAGAAAMMLATWRRSGTGRADDAGAPRRLAVGRPAAPALAVVTGLAAAYVAAGVLDFPLGAVTLAGGAAMAAAARLGGPIDGTQYRRHVAPGVLVFVAGLLLLVENVVAAGALDWLAGLLGWLEARPALVTVAGGALVAAVLANLMNNWPAALLLAATIGSRPGDHEALVVGTLIGATIGANFTVVGSLSTVFWLSLARQHGADYGPGRYARRAFWPTLAAVTAAAAAGAAAVGWS</sequence>
<dbReference type="PANTHER" id="PTHR43302">
    <property type="entry name" value="TRANSPORTER ARSB-RELATED"/>
    <property type="match status" value="1"/>
</dbReference>
<comment type="similarity">
    <text evidence="3">Belongs to the CitM (TC 2.A.11) transporter family.</text>
</comment>
<feature type="domain" description="Citrate transporter-like" evidence="11">
    <location>
        <begin position="33"/>
        <end position="343"/>
    </location>
</feature>
<protein>
    <submittedName>
        <fullName evidence="12">ArsB/NhaD family transporter</fullName>
    </submittedName>
</protein>
<keyword evidence="9 10" id="KW-0472">Membrane</keyword>
<feature type="transmembrane region" description="Helical" evidence="10">
    <location>
        <begin position="398"/>
        <end position="419"/>
    </location>
</feature>
<evidence type="ECO:0000256" key="6">
    <source>
        <dbReference type="ARBA" id="ARBA00022692"/>
    </source>
</evidence>
<dbReference type="Proteomes" id="UP001212803">
    <property type="component" value="Chromosome"/>
</dbReference>
<comment type="subcellular location">
    <subcellularLocation>
        <location evidence="1">Cell membrane</location>
        <topology evidence="1">Multi-pass membrane protein</topology>
    </subcellularLocation>
</comment>